<proteinExistence type="inferred from homology"/>
<feature type="domain" description="Penicillin-binding protein transpeptidase" evidence="7">
    <location>
        <begin position="355"/>
        <end position="583"/>
    </location>
</feature>
<dbReference type="Proteomes" id="UP000699975">
    <property type="component" value="Unassembled WGS sequence"/>
</dbReference>
<dbReference type="Pfam" id="PF00912">
    <property type="entry name" value="Transgly"/>
    <property type="match status" value="1"/>
</dbReference>
<keyword evidence="6" id="KW-1133">Transmembrane helix</keyword>
<comment type="caution">
    <text evidence="9">The sequence shown here is derived from an EMBL/GenBank/DDBJ whole genome shotgun (WGS) entry which is preliminary data.</text>
</comment>
<dbReference type="PANTHER" id="PTHR32282">
    <property type="entry name" value="BINDING PROTEIN TRANSPEPTIDASE, PUTATIVE-RELATED"/>
    <property type="match status" value="1"/>
</dbReference>
<dbReference type="PANTHER" id="PTHR32282:SF33">
    <property type="entry name" value="PEPTIDOGLYCAN GLYCOSYLTRANSFERASE"/>
    <property type="match status" value="1"/>
</dbReference>
<feature type="domain" description="Glycosyl transferase family 51" evidence="8">
    <location>
        <begin position="110"/>
        <end position="275"/>
    </location>
</feature>
<keyword evidence="6" id="KW-0472">Membrane</keyword>
<comment type="pathway">
    <text evidence="1">Cell wall biogenesis; peptidoglycan biosynthesis.</text>
</comment>
<reference evidence="9 10" key="1">
    <citation type="submission" date="2021-04" db="EMBL/GenBank/DDBJ databases">
        <authorList>
            <person name="Pira H."/>
            <person name="Risdian C."/>
            <person name="Wink J."/>
        </authorList>
    </citation>
    <scope>NUCLEOTIDE SEQUENCE [LARGE SCALE GENOMIC DNA]</scope>
    <source>
        <strain evidence="9 10">WH131</strain>
    </source>
</reference>
<evidence type="ECO:0000259" key="8">
    <source>
        <dbReference type="Pfam" id="PF00912"/>
    </source>
</evidence>
<sequence>MSKRGDRLQNKGKRGSRRAAAERASSGSPAKKRKSSRKAGEQSWFWRWTKRAVLWGGAAAVLGAIFLAFAVGFAARSIPSFYQLKSTQNAQTILVRARDGSEIVELGPSFGEWLDFDEIPSNMKNAMIAVEDKRYYSHFGIDPYRLTGAIVEGFTGDDRIGGTSTISQQLARNIFLNSNRTFDRKAREAVLAMALEWKFSKEQILELYLNKVYFGGGAYGVDSASRTFFSHPATDLSVAEASIIAGLVKAPSRYSPTANVDAAVARARTVLRLMQEQGYITARQASVNVDTVELKQQSGQNSVRYFTDWALPQLDILLPETFAPIEVWTTLDVGMQRAATASIESNTPDGAQGAMVSMDRDGAILALVGGTDYVETNFNRATAAMRQPGSSWKLFVYLAALEAGYTPDDRVVDTPVTIDGWSPRNSNGRNVGETNLRSAFAYSINTIAAQLGNEVGFGTVASMARRFGVSSPVSTFPSMVLGSSEVRLIEMTRAFATVSARGEGIEPYGITKVATADGELIYEREKPRTNIIVADYVVAGITDLLQSAVQTGTGRAAQIGRPVAGKTGTTSSNKDGWFVGFSSGITTGVWMGRDDAQPVSGLQGGRAPARAFAAYMRYAVKDRAVEQFDTDLNLPEWRLEPDDEYLFGDPDDYYFIDEDGNLIEPGQRDPSNNPFGVDGELRDPRLDQGEIETPTIDPPPAVSEDFLERATGGALPGGDAEPAQPDRERSPSPQQRSSATVSEGVRIIRPRRAAEERASSD</sequence>
<feature type="region of interest" description="Disordered" evidence="5">
    <location>
        <begin position="1"/>
        <end position="38"/>
    </location>
</feature>
<evidence type="ECO:0000256" key="1">
    <source>
        <dbReference type="ARBA" id="ARBA00004752"/>
    </source>
</evidence>
<dbReference type="Pfam" id="PF00905">
    <property type="entry name" value="Transpeptidase"/>
    <property type="match status" value="1"/>
</dbReference>
<name>A0ABS6SJI3_9SPHN</name>
<evidence type="ECO:0000256" key="4">
    <source>
        <dbReference type="ARBA" id="ARBA00022679"/>
    </source>
</evidence>
<gene>
    <name evidence="9" type="ORF">KCG45_02935</name>
</gene>
<feature type="region of interest" description="Disordered" evidence="5">
    <location>
        <begin position="659"/>
        <end position="761"/>
    </location>
</feature>
<comment type="similarity">
    <text evidence="2">In the C-terminal section; belongs to the transpeptidase family.</text>
</comment>
<feature type="compositionally biased region" description="Basic and acidic residues" evidence="5">
    <location>
        <begin position="752"/>
        <end position="761"/>
    </location>
</feature>
<dbReference type="RefSeq" id="WP_218315620.1">
    <property type="nucleotide sequence ID" value="NZ_JAGSPB010000001.1"/>
</dbReference>
<accession>A0ABS6SJI3</accession>
<organism evidence="9 10">
    <name type="scientific">Erythrobacter ani</name>
    <dbReference type="NCBI Taxonomy" id="2827235"/>
    <lineage>
        <taxon>Bacteria</taxon>
        <taxon>Pseudomonadati</taxon>
        <taxon>Pseudomonadota</taxon>
        <taxon>Alphaproteobacteria</taxon>
        <taxon>Sphingomonadales</taxon>
        <taxon>Erythrobacteraceae</taxon>
        <taxon>Erythrobacter/Porphyrobacter group</taxon>
        <taxon>Erythrobacter</taxon>
    </lineage>
</organism>
<evidence type="ECO:0000256" key="6">
    <source>
        <dbReference type="SAM" id="Phobius"/>
    </source>
</evidence>
<dbReference type="EMBL" id="JAGSPB010000001">
    <property type="protein sequence ID" value="MBV7265122.1"/>
    <property type="molecule type" value="Genomic_DNA"/>
</dbReference>
<evidence type="ECO:0000313" key="9">
    <source>
        <dbReference type="EMBL" id="MBV7265122.1"/>
    </source>
</evidence>
<evidence type="ECO:0000256" key="3">
    <source>
        <dbReference type="ARBA" id="ARBA00007739"/>
    </source>
</evidence>
<dbReference type="InterPro" id="IPR001264">
    <property type="entry name" value="Glyco_trans_51"/>
</dbReference>
<evidence type="ECO:0000256" key="5">
    <source>
        <dbReference type="SAM" id="MobiDB-lite"/>
    </source>
</evidence>
<protein>
    <submittedName>
        <fullName evidence="9">PBP1A family penicillin-binding protein</fullName>
    </submittedName>
</protein>
<dbReference type="InterPro" id="IPR001460">
    <property type="entry name" value="PCN-bd_Tpept"/>
</dbReference>
<comment type="similarity">
    <text evidence="3">In the N-terminal section; belongs to the glycosyltransferase 51 family.</text>
</comment>
<feature type="compositionally biased region" description="Basic and acidic residues" evidence="5">
    <location>
        <begin position="679"/>
        <end position="688"/>
    </location>
</feature>
<dbReference type="NCBIfam" id="TIGR02074">
    <property type="entry name" value="PBP_1a_fam"/>
    <property type="match status" value="1"/>
</dbReference>
<keyword evidence="4" id="KW-0808">Transferase</keyword>
<evidence type="ECO:0000313" key="10">
    <source>
        <dbReference type="Proteomes" id="UP000699975"/>
    </source>
</evidence>
<dbReference type="InterPro" id="IPR050396">
    <property type="entry name" value="Glycosyltr_51/Transpeptidase"/>
</dbReference>
<keyword evidence="6" id="KW-0812">Transmembrane</keyword>
<feature type="transmembrane region" description="Helical" evidence="6">
    <location>
        <begin position="52"/>
        <end position="75"/>
    </location>
</feature>
<keyword evidence="10" id="KW-1185">Reference proteome</keyword>
<evidence type="ECO:0000256" key="2">
    <source>
        <dbReference type="ARBA" id="ARBA00007090"/>
    </source>
</evidence>
<evidence type="ECO:0000259" key="7">
    <source>
        <dbReference type="Pfam" id="PF00905"/>
    </source>
</evidence>